<dbReference type="RefSeq" id="WP_054409269.1">
    <property type="nucleotide sequence ID" value="NZ_FOYA01000027.1"/>
</dbReference>
<protein>
    <submittedName>
        <fullName evidence="2">Relaxase</fullName>
    </submittedName>
</protein>
<dbReference type="NCBIfam" id="NF041325">
    <property type="entry name" value="Bacteroid_MobB"/>
    <property type="match status" value="1"/>
</dbReference>
<evidence type="ECO:0000259" key="1">
    <source>
        <dbReference type="Pfam" id="PF03432"/>
    </source>
</evidence>
<dbReference type="PATRIC" id="fig|1202724.3.peg.3545"/>
<keyword evidence="3" id="KW-1185">Reference proteome</keyword>
<sequence>MIAKIGRGKSLFGALSYNMDKVKNNTATVLAGQKIIESPDGTFTVSQISNSFQAYLAANRKTEKPVVHISLNPDPDDKVNNNDYKAIAKDYMKKMGYGKQPFIVFKHNDIERSHIHIVTVCVDEQGRKISDAFEKRKSMAACRELERKYNLKSAVEKKRNQSEPIFKPVNYKAGDVKSQMAAVIRYLPKYYQYTTLGTYNALLSLFNITAEEVKGQYNGKARQGLVYFALNEKGEKVSNPFKASLFGKGAGYSELQSHFAKSKMHLQNSPSRSALKVTIEKAILATKNENEFKAILKEAGINTVVRRTADNRIYGITFIDHQSRSVLNGSQLAKNLSAAVFNEWLNRGSKPEISLQNDANLKSANANPAIGHKTLLENEKINPSLSDAANILSGIFGGILPQAQGEDYEEETFARQMKKKSKGLRR</sequence>
<comment type="caution">
    <text evidence="2">The sequence shown here is derived from an EMBL/GenBank/DDBJ whole genome shotgun (WGS) entry which is preliminary data.</text>
</comment>
<dbReference type="Proteomes" id="UP000037755">
    <property type="component" value="Unassembled WGS sequence"/>
</dbReference>
<gene>
    <name evidence="2" type="ORF">AM493_17070</name>
</gene>
<organism evidence="2 3">
    <name type="scientific">Flavobacterium akiainvivens</name>
    <dbReference type="NCBI Taxonomy" id="1202724"/>
    <lineage>
        <taxon>Bacteria</taxon>
        <taxon>Pseudomonadati</taxon>
        <taxon>Bacteroidota</taxon>
        <taxon>Flavobacteriia</taxon>
        <taxon>Flavobacteriales</taxon>
        <taxon>Flavobacteriaceae</taxon>
        <taxon>Flavobacterium</taxon>
    </lineage>
</organism>
<proteinExistence type="predicted"/>
<name>A0A0M8MJM1_9FLAO</name>
<feature type="domain" description="MobA/VirD2-like nuclease" evidence="1">
    <location>
        <begin position="17"/>
        <end position="151"/>
    </location>
</feature>
<dbReference type="OrthoDB" id="915634at2"/>
<dbReference type="AlphaFoldDB" id="A0A0M8MJM1"/>
<dbReference type="STRING" id="1202724.AM493_17070"/>
<dbReference type="EMBL" id="LIYD01000005">
    <property type="protein sequence ID" value="KOS07561.1"/>
    <property type="molecule type" value="Genomic_DNA"/>
</dbReference>
<evidence type="ECO:0000313" key="2">
    <source>
        <dbReference type="EMBL" id="KOS07561.1"/>
    </source>
</evidence>
<dbReference type="InterPro" id="IPR005094">
    <property type="entry name" value="Endonuclease_MobA/VirD2"/>
</dbReference>
<accession>A0A0M8MJM1</accession>
<dbReference type="Pfam" id="PF03432">
    <property type="entry name" value="Relaxase"/>
    <property type="match status" value="1"/>
</dbReference>
<evidence type="ECO:0000313" key="3">
    <source>
        <dbReference type="Proteomes" id="UP000037755"/>
    </source>
</evidence>
<reference evidence="2 3" key="1">
    <citation type="submission" date="2015-08" db="EMBL/GenBank/DDBJ databases">
        <title>Whole genome sequence of Flavobacterium akiainvivens IK-1T, from decaying Wikstroemia oahuensis, an endemic Hawaiian shrub.</title>
        <authorList>
            <person name="Wan X."/>
            <person name="Hou S."/>
            <person name="Saito J."/>
            <person name="Donachie S."/>
        </authorList>
    </citation>
    <scope>NUCLEOTIDE SEQUENCE [LARGE SCALE GENOMIC DNA]</scope>
    <source>
        <strain evidence="2 3">IK-1</strain>
    </source>
</reference>